<dbReference type="GO" id="GO:0022857">
    <property type="term" value="F:transmembrane transporter activity"/>
    <property type="evidence" value="ECO:0007669"/>
    <property type="project" value="InterPro"/>
</dbReference>
<dbReference type="Pfam" id="PF07690">
    <property type="entry name" value="MFS_1"/>
    <property type="match status" value="1"/>
</dbReference>
<feature type="transmembrane region" description="Helical" evidence="5">
    <location>
        <begin position="349"/>
        <end position="369"/>
    </location>
</feature>
<dbReference type="InterPro" id="IPR020846">
    <property type="entry name" value="MFS_dom"/>
</dbReference>
<evidence type="ECO:0000313" key="7">
    <source>
        <dbReference type="EMBL" id="MBK3427543.1"/>
    </source>
</evidence>
<feature type="transmembrane region" description="Helical" evidence="5">
    <location>
        <begin position="12"/>
        <end position="41"/>
    </location>
</feature>
<protein>
    <submittedName>
        <fullName evidence="7">MFS transporter</fullName>
    </submittedName>
</protein>
<evidence type="ECO:0000256" key="2">
    <source>
        <dbReference type="ARBA" id="ARBA00022692"/>
    </source>
</evidence>
<keyword evidence="8" id="KW-1185">Reference proteome</keyword>
<comment type="caution">
    <text evidence="7">The sequence shown here is derived from an EMBL/GenBank/DDBJ whole genome shotgun (WGS) entry which is preliminary data.</text>
</comment>
<dbReference type="CDD" id="cd17489">
    <property type="entry name" value="MFS_YfcJ_like"/>
    <property type="match status" value="1"/>
</dbReference>
<dbReference type="Proteomes" id="UP000603369">
    <property type="component" value="Unassembled WGS sequence"/>
</dbReference>
<evidence type="ECO:0000313" key="8">
    <source>
        <dbReference type="Proteomes" id="UP000603369"/>
    </source>
</evidence>
<feature type="transmembrane region" description="Helical" evidence="5">
    <location>
        <begin position="47"/>
        <end position="68"/>
    </location>
</feature>
<dbReference type="PROSITE" id="PS50850">
    <property type="entry name" value="MFS"/>
    <property type="match status" value="1"/>
</dbReference>
<dbReference type="GO" id="GO:0005886">
    <property type="term" value="C:plasma membrane"/>
    <property type="evidence" value="ECO:0007669"/>
    <property type="project" value="UniProtKB-SubCell"/>
</dbReference>
<sequence>MSTTQETNIWKVPGYTATMLAIAAAFGAWSILLPVVPLAVIDSGGSATLAGSSTGIFMAFTVLTQIISPWLLRRWGYRRVMALSAFTLGVPAFGHLLGTDAWVVLLFSALRGVGFGALTVSESALIAELAPVRLLGKATGMIGVFTGLGQMVFLPLGLIMAEKLGYASTYITAGIIGFVGFGLCLRIPKIKVTLASDTEEEPNLIRVPTWKLVLVPALALTTFSMSYGAVSSFLPPAVQELDAERGASLAGFMLSIVGGAAMIFRYFAGMVADRVGTPGRLYIPSQIMAIVGVLAIAVPLYLDGSVWWLVLGAFLFGGAFGIAQNEALLSMFDRLPRERVSEASAIWNIFYDGGTGLGSTLLGALVAGYGYAGAFGAGVVILVAGVVMTLADFILGRTRVSETNDIRTRLRRMRKV</sequence>
<feature type="transmembrane region" description="Helical" evidence="5">
    <location>
        <begin position="281"/>
        <end position="301"/>
    </location>
</feature>
<name>A0A8I1HQZ5_9CORY</name>
<feature type="transmembrane region" description="Helical" evidence="5">
    <location>
        <begin position="249"/>
        <end position="269"/>
    </location>
</feature>
<dbReference type="PANTHER" id="PTHR23531:SF1">
    <property type="entry name" value="QUINOLENE RESISTANCE PROTEIN NORA"/>
    <property type="match status" value="1"/>
</dbReference>
<feature type="transmembrane region" description="Helical" evidence="5">
    <location>
        <begin position="209"/>
        <end position="229"/>
    </location>
</feature>
<comment type="subcellular location">
    <subcellularLocation>
        <location evidence="1">Cell membrane</location>
        <topology evidence="1">Multi-pass membrane protein</topology>
    </subcellularLocation>
</comment>
<feature type="transmembrane region" description="Helical" evidence="5">
    <location>
        <begin position="103"/>
        <end position="126"/>
    </location>
</feature>
<keyword evidence="2 5" id="KW-0812">Transmembrane</keyword>
<feature type="transmembrane region" description="Helical" evidence="5">
    <location>
        <begin position="167"/>
        <end position="188"/>
    </location>
</feature>
<dbReference type="EMBL" id="JAEHFL010000003">
    <property type="protein sequence ID" value="MBK3427543.1"/>
    <property type="molecule type" value="Genomic_DNA"/>
</dbReference>
<dbReference type="InterPro" id="IPR052714">
    <property type="entry name" value="MFS_Exporter"/>
</dbReference>
<organism evidence="7 8">
    <name type="scientific">Corynebacterium tuberculostearicum</name>
    <dbReference type="NCBI Taxonomy" id="38304"/>
    <lineage>
        <taxon>Bacteria</taxon>
        <taxon>Bacillati</taxon>
        <taxon>Actinomycetota</taxon>
        <taxon>Actinomycetes</taxon>
        <taxon>Mycobacteriales</taxon>
        <taxon>Corynebacteriaceae</taxon>
        <taxon>Corynebacterium</taxon>
    </lineage>
</organism>
<reference evidence="7 8" key="1">
    <citation type="submission" date="2020-12" db="EMBL/GenBank/DDBJ databases">
        <title>Draft genome sequence of the commensal strain Corynebacterium tuberculostearicum MFP09/CIP 102622 isolated from human skin.</title>
        <authorList>
            <person name="Boukerb A.M."/>
            <person name="Janvier X."/>
            <person name="Feuilloley M.G.J."/>
            <person name="Groboillot A."/>
        </authorList>
    </citation>
    <scope>NUCLEOTIDE SEQUENCE [LARGE SCALE GENOMIC DNA]</scope>
    <source>
        <strain evidence="7 8">CIP 102622</strain>
    </source>
</reference>
<evidence type="ECO:0000259" key="6">
    <source>
        <dbReference type="PROSITE" id="PS50850"/>
    </source>
</evidence>
<keyword evidence="3 5" id="KW-1133">Transmembrane helix</keyword>
<accession>A0A8I1HQZ5</accession>
<feature type="transmembrane region" description="Helical" evidence="5">
    <location>
        <begin position="307"/>
        <end position="328"/>
    </location>
</feature>
<feature type="domain" description="Major facilitator superfamily (MFS) profile" evidence="6">
    <location>
        <begin position="1"/>
        <end position="397"/>
    </location>
</feature>
<evidence type="ECO:0000256" key="5">
    <source>
        <dbReference type="SAM" id="Phobius"/>
    </source>
</evidence>
<dbReference type="Gene3D" id="1.20.1250.20">
    <property type="entry name" value="MFS general substrate transporter like domains"/>
    <property type="match status" value="1"/>
</dbReference>
<dbReference type="InterPro" id="IPR011701">
    <property type="entry name" value="MFS"/>
</dbReference>
<feature type="transmembrane region" description="Helical" evidence="5">
    <location>
        <begin position="80"/>
        <end position="97"/>
    </location>
</feature>
<feature type="transmembrane region" description="Helical" evidence="5">
    <location>
        <begin position="375"/>
        <end position="395"/>
    </location>
</feature>
<dbReference type="PANTHER" id="PTHR23531">
    <property type="entry name" value="QUINOLENE RESISTANCE PROTEIN NORA"/>
    <property type="match status" value="1"/>
</dbReference>
<evidence type="ECO:0000256" key="1">
    <source>
        <dbReference type="ARBA" id="ARBA00004651"/>
    </source>
</evidence>
<keyword evidence="4 5" id="KW-0472">Membrane</keyword>
<proteinExistence type="predicted"/>
<evidence type="ECO:0000256" key="3">
    <source>
        <dbReference type="ARBA" id="ARBA00022989"/>
    </source>
</evidence>
<feature type="transmembrane region" description="Helical" evidence="5">
    <location>
        <begin position="138"/>
        <end position="161"/>
    </location>
</feature>
<gene>
    <name evidence="7" type="ORF">JDP02_03320</name>
</gene>
<dbReference type="AlphaFoldDB" id="A0A8I1HQZ5"/>
<dbReference type="SUPFAM" id="SSF103473">
    <property type="entry name" value="MFS general substrate transporter"/>
    <property type="match status" value="1"/>
</dbReference>
<evidence type="ECO:0000256" key="4">
    <source>
        <dbReference type="ARBA" id="ARBA00023136"/>
    </source>
</evidence>
<dbReference type="InterPro" id="IPR036259">
    <property type="entry name" value="MFS_trans_sf"/>
</dbReference>
<dbReference type="RefSeq" id="WP_005328816.1">
    <property type="nucleotide sequence ID" value="NZ_JAEHFL010000003.1"/>
</dbReference>